<gene>
    <name evidence="2" type="ORF">KNV97_07980</name>
</gene>
<proteinExistence type="predicted"/>
<dbReference type="RefSeq" id="WP_136482713.1">
    <property type="nucleotide sequence ID" value="NZ_CP076643.1"/>
</dbReference>
<name>A0A975YNY5_9VIBR</name>
<dbReference type="InterPro" id="IPR007433">
    <property type="entry name" value="DUF481"/>
</dbReference>
<dbReference type="PROSITE" id="PS51257">
    <property type="entry name" value="PROKAR_LIPOPROTEIN"/>
    <property type="match status" value="1"/>
</dbReference>
<keyword evidence="3" id="KW-1185">Reference proteome</keyword>
<accession>A0A975YNY5</accession>
<evidence type="ECO:0000313" key="3">
    <source>
        <dbReference type="Proteomes" id="UP000694232"/>
    </source>
</evidence>
<feature type="chain" id="PRO_5036823809" evidence="1">
    <location>
        <begin position="24"/>
        <end position="256"/>
    </location>
</feature>
<dbReference type="AlphaFoldDB" id="A0A975YNY5"/>
<evidence type="ECO:0000313" key="2">
    <source>
        <dbReference type="EMBL" id="QXO18213.1"/>
    </source>
</evidence>
<protein>
    <submittedName>
        <fullName evidence="2">DUF481 domain-containing protein</fullName>
    </submittedName>
</protein>
<dbReference type="KEGG" id="vos:KNV97_07980"/>
<dbReference type="Proteomes" id="UP000694232">
    <property type="component" value="Chromosome 1"/>
</dbReference>
<organism evidence="2 3">
    <name type="scientific">Vibrio ostreae</name>
    <dbReference type="NCBI Taxonomy" id="2841925"/>
    <lineage>
        <taxon>Bacteria</taxon>
        <taxon>Pseudomonadati</taxon>
        <taxon>Pseudomonadota</taxon>
        <taxon>Gammaproteobacteria</taxon>
        <taxon>Vibrionales</taxon>
        <taxon>Vibrionaceae</taxon>
        <taxon>Vibrio</taxon>
    </lineage>
</organism>
<feature type="signal peptide" evidence="1">
    <location>
        <begin position="1"/>
        <end position="23"/>
    </location>
</feature>
<dbReference type="EMBL" id="CP076643">
    <property type="protein sequence ID" value="QXO18213.1"/>
    <property type="molecule type" value="Genomic_DNA"/>
</dbReference>
<dbReference type="Pfam" id="PF04338">
    <property type="entry name" value="DUF481"/>
    <property type="match status" value="1"/>
</dbReference>
<keyword evidence="1" id="KW-0732">Signal</keyword>
<evidence type="ECO:0000256" key="1">
    <source>
        <dbReference type="SAM" id="SignalP"/>
    </source>
</evidence>
<reference evidence="2" key="1">
    <citation type="submission" date="2021-06" db="EMBL/GenBank/DDBJ databases">
        <title>Vibrio nov. sp., novel gut bacterium isolated from Yellow Sea oyster.</title>
        <authorList>
            <person name="Muhammad N."/>
            <person name="Nguyen T.H."/>
            <person name="Lee Y.-J."/>
            <person name="Ko J."/>
            <person name="Kim S.-G."/>
        </authorList>
    </citation>
    <scope>NUCLEOTIDE SEQUENCE</scope>
    <source>
        <strain evidence="2">OG9-811</strain>
    </source>
</reference>
<sequence length="256" mass="28159">MPLSARNTALTALISALSCSAYATQEQGAQETQGGQFSGDAKLGFIYSKTDSTSMSINSGATINYDEEMRKQKLSLATYYSHKSDSDADDDGTNKYRVIYDIKHTLSQSSFVFGNAKYEHDQYATYRHQALLVGGFGYTLLDTETSKLEVGAGPGFRYSKRQSFDEDHPNRSEDEIIANGFINGSLKVSDALDIGGGVRMDYGDSNTTTTANAYLKNKLAEKLALVLDTEYIYNTEVASGRDHDEIYSTISLNYAF</sequence>